<dbReference type="Proteomes" id="UP001431209">
    <property type="component" value="Unassembled WGS sequence"/>
</dbReference>
<keyword evidence="11" id="KW-1208">Phospholipid metabolism</keyword>
<dbReference type="GO" id="GO:0019432">
    <property type="term" value="P:triglyceride biosynthetic process"/>
    <property type="evidence" value="ECO:0007669"/>
    <property type="project" value="TreeGrafter"/>
</dbReference>
<dbReference type="AlphaFoldDB" id="A0AAW2YX38"/>
<evidence type="ECO:0000256" key="8">
    <source>
        <dbReference type="ARBA" id="ARBA00023098"/>
    </source>
</evidence>
<keyword evidence="10" id="KW-0594">Phospholipid biosynthesis</keyword>
<evidence type="ECO:0000256" key="11">
    <source>
        <dbReference type="ARBA" id="ARBA00023264"/>
    </source>
</evidence>
<dbReference type="GO" id="GO:0008654">
    <property type="term" value="P:phospholipid biosynthetic process"/>
    <property type="evidence" value="ECO:0007669"/>
    <property type="project" value="UniProtKB-KW"/>
</dbReference>
<keyword evidence="8" id="KW-0443">Lipid metabolism</keyword>
<feature type="transmembrane region" description="Helical" evidence="13">
    <location>
        <begin position="130"/>
        <end position="150"/>
    </location>
</feature>
<keyword evidence="16" id="KW-1185">Reference proteome</keyword>
<dbReference type="GO" id="GO:0005783">
    <property type="term" value="C:endoplasmic reticulum"/>
    <property type="evidence" value="ECO:0007669"/>
    <property type="project" value="TreeGrafter"/>
</dbReference>
<protein>
    <submittedName>
        <fullName evidence="15">Glycerol-3-phosphate O-acyltransferase 3/4</fullName>
    </submittedName>
</protein>
<evidence type="ECO:0000256" key="5">
    <source>
        <dbReference type="ARBA" id="ARBA00022679"/>
    </source>
</evidence>
<comment type="subcellular location">
    <subcellularLocation>
        <location evidence="1">Membrane</location>
    </subcellularLocation>
</comment>
<feature type="domain" description="Phospholipid/glycerol acyltransferase" evidence="14">
    <location>
        <begin position="218"/>
        <end position="330"/>
    </location>
</feature>
<dbReference type="InterPro" id="IPR045252">
    <property type="entry name" value="LPCAT1-like"/>
</dbReference>
<keyword evidence="7 13" id="KW-1133">Transmembrane helix</keyword>
<evidence type="ECO:0000256" key="1">
    <source>
        <dbReference type="ARBA" id="ARBA00004370"/>
    </source>
</evidence>
<evidence type="ECO:0000256" key="12">
    <source>
        <dbReference type="ARBA" id="ARBA00023315"/>
    </source>
</evidence>
<comment type="similarity">
    <text evidence="3">Belongs to the 1-acyl-sn-glycerol-3-phosphate acyltransferase family.</text>
</comment>
<evidence type="ECO:0000259" key="14">
    <source>
        <dbReference type="SMART" id="SM00563"/>
    </source>
</evidence>
<name>A0AAW2YX38_9EUKA</name>
<dbReference type="SUPFAM" id="SSF69593">
    <property type="entry name" value="Glycerol-3-phosphate (1)-acyltransferase"/>
    <property type="match status" value="1"/>
</dbReference>
<comment type="caution">
    <text evidence="15">The sequence shown here is derived from an EMBL/GenBank/DDBJ whole genome shotgun (WGS) entry which is preliminary data.</text>
</comment>
<evidence type="ECO:0000256" key="6">
    <source>
        <dbReference type="ARBA" id="ARBA00022692"/>
    </source>
</evidence>
<organism evidence="15 16">
    <name type="scientific">Acrasis kona</name>
    <dbReference type="NCBI Taxonomy" id="1008807"/>
    <lineage>
        <taxon>Eukaryota</taxon>
        <taxon>Discoba</taxon>
        <taxon>Heterolobosea</taxon>
        <taxon>Tetramitia</taxon>
        <taxon>Eutetramitia</taxon>
        <taxon>Acrasidae</taxon>
        <taxon>Acrasis</taxon>
    </lineage>
</organism>
<gene>
    <name evidence="15" type="ORF">AKO1_013257</name>
</gene>
<evidence type="ECO:0000256" key="2">
    <source>
        <dbReference type="ARBA" id="ARBA00005189"/>
    </source>
</evidence>
<keyword evidence="5" id="KW-0808">Transferase</keyword>
<keyword evidence="6 13" id="KW-0812">Transmembrane</keyword>
<dbReference type="GO" id="GO:0004366">
    <property type="term" value="F:glycerol-3-phosphate O-acyltransferase activity"/>
    <property type="evidence" value="ECO:0007669"/>
    <property type="project" value="TreeGrafter"/>
</dbReference>
<dbReference type="Pfam" id="PF01553">
    <property type="entry name" value="Acyltransferase"/>
    <property type="match status" value="1"/>
</dbReference>
<keyword evidence="4" id="KW-0444">Lipid biosynthesis</keyword>
<dbReference type="PANTHER" id="PTHR23063">
    <property type="entry name" value="PHOSPHOLIPID ACYLTRANSFERASE"/>
    <property type="match status" value="1"/>
</dbReference>
<feature type="transmembrane region" description="Helical" evidence="13">
    <location>
        <begin position="156"/>
        <end position="177"/>
    </location>
</feature>
<keyword evidence="9 13" id="KW-0472">Membrane</keyword>
<dbReference type="SMART" id="SM00563">
    <property type="entry name" value="PlsC"/>
    <property type="match status" value="1"/>
</dbReference>
<dbReference type="InterPro" id="IPR002123">
    <property type="entry name" value="Plipid/glycerol_acylTrfase"/>
</dbReference>
<evidence type="ECO:0000256" key="7">
    <source>
        <dbReference type="ARBA" id="ARBA00022989"/>
    </source>
</evidence>
<evidence type="ECO:0000256" key="9">
    <source>
        <dbReference type="ARBA" id="ARBA00023136"/>
    </source>
</evidence>
<dbReference type="EMBL" id="JAOPGA020000814">
    <property type="protein sequence ID" value="KAL0482072.1"/>
    <property type="molecule type" value="Genomic_DNA"/>
</dbReference>
<dbReference type="GO" id="GO:0016020">
    <property type="term" value="C:membrane"/>
    <property type="evidence" value="ECO:0007669"/>
    <property type="project" value="UniProtKB-SubCell"/>
</dbReference>
<evidence type="ECO:0000313" key="16">
    <source>
        <dbReference type="Proteomes" id="UP001431209"/>
    </source>
</evidence>
<reference evidence="15 16" key="1">
    <citation type="submission" date="2024-03" db="EMBL/GenBank/DDBJ databases">
        <title>The Acrasis kona genome and developmental transcriptomes reveal deep origins of eukaryotic multicellular pathways.</title>
        <authorList>
            <person name="Sheikh S."/>
            <person name="Fu C.-J."/>
            <person name="Brown M.W."/>
            <person name="Baldauf S.L."/>
        </authorList>
    </citation>
    <scope>NUCLEOTIDE SEQUENCE [LARGE SCALE GENOMIC DNA]</scope>
    <source>
        <strain evidence="15 16">ATCC MYA-3509</strain>
    </source>
</reference>
<dbReference type="CDD" id="cd07991">
    <property type="entry name" value="LPLAT_LPCAT1-like"/>
    <property type="match status" value="1"/>
</dbReference>
<evidence type="ECO:0000313" key="15">
    <source>
        <dbReference type="EMBL" id="KAL0482072.1"/>
    </source>
</evidence>
<sequence>MRASGLLSVTPSTPMSPAAHLNDEQKKSLIKRVQSVDGFRITAPLEKNQTLPFVGIADATSSFFTTDKEQVWTDDLRVEIEDHIISRLRASGQDSFNIFSDLLPVVVEGVDAVVKDSFTESFRPRAPDAWNWNIFLFFTWTLGVIVRYLVLFPMRFLFLLLGTLIFILVNLILLLVPPSKGKDAFFRKLLNVWSSVWLYSLSAVIKYHNAPPPRRPNQIFVSNHTSLIDFIVLTEHCGVATVGQKHPGLVGFLQNKVIAPLRNIWFERFESRDRSLVAKRIKDHINDTTNPPLLIFPEGVCVNNEYCVMFKKGVFEIDDVEICPIAIKYNKTFSDPYWSSKDESFVGHIMRLMKSWCLVADVWFLEPEKKGKKESPIDFASRIQKMISAKAGLVNLSWDGYLKYYAPSDRLRNERQKIVANQLKRRFGHLFVEEEEEQKEKKEEPQSDKKNE</sequence>
<dbReference type="PANTHER" id="PTHR23063:SF2">
    <property type="entry name" value="GLYCEROL-3-PHOSPHATE ACYLTRANSFERASE 4, ISOFORM D-RELATED"/>
    <property type="match status" value="1"/>
</dbReference>
<evidence type="ECO:0000256" key="10">
    <source>
        <dbReference type="ARBA" id="ARBA00023209"/>
    </source>
</evidence>
<evidence type="ECO:0000256" key="3">
    <source>
        <dbReference type="ARBA" id="ARBA00008655"/>
    </source>
</evidence>
<proteinExistence type="inferred from homology"/>
<keyword evidence="12" id="KW-0012">Acyltransferase</keyword>
<accession>A0AAW2YX38</accession>
<comment type="pathway">
    <text evidence="2">Lipid metabolism.</text>
</comment>
<evidence type="ECO:0000256" key="4">
    <source>
        <dbReference type="ARBA" id="ARBA00022516"/>
    </source>
</evidence>
<evidence type="ECO:0000256" key="13">
    <source>
        <dbReference type="SAM" id="Phobius"/>
    </source>
</evidence>